<dbReference type="Proteomes" id="UP001329430">
    <property type="component" value="Chromosome 8"/>
</dbReference>
<keyword evidence="3 8" id="KW-0812">Transmembrane</keyword>
<dbReference type="AlphaFoldDB" id="A0AAN7V8R9"/>
<evidence type="ECO:0000256" key="8">
    <source>
        <dbReference type="SAM" id="Phobius"/>
    </source>
</evidence>
<evidence type="ECO:0000256" key="1">
    <source>
        <dbReference type="ARBA" id="ARBA00004651"/>
    </source>
</evidence>
<feature type="transmembrane region" description="Helical" evidence="8">
    <location>
        <begin position="292"/>
        <end position="309"/>
    </location>
</feature>
<keyword evidence="6" id="KW-0325">Glycoprotein</keyword>
<feature type="transmembrane region" description="Helical" evidence="8">
    <location>
        <begin position="420"/>
        <end position="439"/>
    </location>
</feature>
<keyword evidence="11" id="KW-1185">Reference proteome</keyword>
<evidence type="ECO:0000256" key="5">
    <source>
        <dbReference type="ARBA" id="ARBA00023136"/>
    </source>
</evidence>
<evidence type="ECO:0000256" key="4">
    <source>
        <dbReference type="ARBA" id="ARBA00022989"/>
    </source>
</evidence>
<protein>
    <recommendedName>
        <fullName evidence="9">Major facilitator superfamily (MFS) profile domain-containing protein</fullName>
    </recommendedName>
</protein>
<feature type="transmembrane region" description="Helical" evidence="8">
    <location>
        <begin position="58"/>
        <end position="80"/>
    </location>
</feature>
<dbReference type="Pfam" id="PF00083">
    <property type="entry name" value="Sugar_tr"/>
    <property type="match status" value="1"/>
</dbReference>
<comment type="subcellular location">
    <subcellularLocation>
        <location evidence="1">Cell membrane</location>
        <topology evidence="1">Multi-pass membrane protein</topology>
    </subcellularLocation>
</comment>
<dbReference type="EMBL" id="JAVRBK010000008">
    <property type="protein sequence ID" value="KAK5640546.1"/>
    <property type="molecule type" value="Genomic_DNA"/>
</dbReference>
<gene>
    <name evidence="10" type="ORF">RI129_011357</name>
</gene>
<feature type="transmembrane region" description="Helical" evidence="8">
    <location>
        <begin position="350"/>
        <end position="376"/>
    </location>
</feature>
<feature type="transmembrane region" description="Helical" evidence="8">
    <location>
        <begin position="144"/>
        <end position="164"/>
    </location>
</feature>
<dbReference type="PANTHER" id="PTHR48021:SF46">
    <property type="entry name" value="MAJOR FACILITATOR SUPERFAMILY (MFS) PROFILE DOMAIN-CONTAINING PROTEIN"/>
    <property type="match status" value="1"/>
</dbReference>
<organism evidence="10 11">
    <name type="scientific">Pyrocoelia pectoralis</name>
    <dbReference type="NCBI Taxonomy" id="417401"/>
    <lineage>
        <taxon>Eukaryota</taxon>
        <taxon>Metazoa</taxon>
        <taxon>Ecdysozoa</taxon>
        <taxon>Arthropoda</taxon>
        <taxon>Hexapoda</taxon>
        <taxon>Insecta</taxon>
        <taxon>Pterygota</taxon>
        <taxon>Neoptera</taxon>
        <taxon>Endopterygota</taxon>
        <taxon>Coleoptera</taxon>
        <taxon>Polyphaga</taxon>
        <taxon>Elateriformia</taxon>
        <taxon>Elateroidea</taxon>
        <taxon>Lampyridae</taxon>
        <taxon>Lampyrinae</taxon>
        <taxon>Pyrocoelia</taxon>
    </lineage>
</organism>
<dbReference type="GO" id="GO:0005886">
    <property type="term" value="C:plasma membrane"/>
    <property type="evidence" value="ECO:0007669"/>
    <property type="project" value="UniProtKB-SubCell"/>
</dbReference>
<feature type="transmembrane region" description="Helical" evidence="8">
    <location>
        <begin position="388"/>
        <end position="408"/>
    </location>
</feature>
<dbReference type="InterPro" id="IPR005829">
    <property type="entry name" value="Sugar_transporter_CS"/>
</dbReference>
<evidence type="ECO:0000256" key="6">
    <source>
        <dbReference type="ARBA" id="ARBA00023180"/>
    </source>
</evidence>
<keyword evidence="4 8" id="KW-1133">Transmembrane helix</keyword>
<evidence type="ECO:0000256" key="3">
    <source>
        <dbReference type="ARBA" id="ARBA00022692"/>
    </source>
</evidence>
<dbReference type="InterPro" id="IPR003663">
    <property type="entry name" value="Sugar/inositol_transpt"/>
</dbReference>
<evidence type="ECO:0000313" key="10">
    <source>
        <dbReference type="EMBL" id="KAK5640546.1"/>
    </source>
</evidence>
<evidence type="ECO:0000313" key="11">
    <source>
        <dbReference type="Proteomes" id="UP001329430"/>
    </source>
</evidence>
<dbReference type="InterPro" id="IPR044775">
    <property type="entry name" value="MFS_ERD6/Tret1-like"/>
</dbReference>
<dbReference type="InterPro" id="IPR005828">
    <property type="entry name" value="MFS_sugar_transport-like"/>
</dbReference>
<keyword evidence="2" id="KW-1003">Cell membrane</keyword>
<dbReference type="InterPro" id="IPR050549">
    <property type="entry name" value="MFS_Trehalose_Transporter"/>
</dbReference>
<evidence type="ECO:0000256" key="2">
    <source>
        <dbReference type="ARBA" id="ARBA00022475"/>
    </source>
</evidence>
<feature type="transmembrane region" description="Helical" evidence="8">
    <location>
        <begin position="316"/>
        <end position="338"/>
    </location>
</feature>
<dbReference type="GO" id="GO:0051119">
    <property type="term" value="F:sugar transmembrane transporter activity"/>
    <property type="evidence" value="ECO:0007669"/>
    <property type="project" value="InterPro"/>
</dbReference>
<dbReference type="InterPro" id="IPR020846">
    <property type="entry name" value="MFS_dom"/>
</dbReference>
<dbReference type="PRINTS" id="PR00171">
    <property type="entry name" value="SUGRTRNSPORT"/>
</dbReference>
<dbReference type="PROSITE" id="PS50850">
    <property type="entry name" value="MFS"/>
    <property type="match status" value="1"/>
</dbReference>
<dbReference type="CDD" id="cd17358">
    <property type="entry name" value="MFS_GLUT6_8_Class3_like"/>
    <property type="match status" value="1"/>
</dbReference>
<dbReference type="Gene3D" id="1.20.1250.20">
    <property type="entry name" value="MFS general substrate transporter like domains"/>
    <property type="match status" value="1"/>
</dbReference>
<keyword evidence="5 8" id="KW-0472">Membrane</keyword>
<name>A0AAN7V8R9_9COLE</name>
<comment type="similarity">
    <text evidence="7">Belongs to the major facilitator superfamily. Sugar transporter (TC 2.A.1.1) family. Trehalose transporter subfamily.</text>
</comment>
<dbReference type="InterPro" id="IPR036259">
    <property type="entry name" value="MFS_trans_sf"/>
</dbReference>
<dbReference type="PANTHER" id="PTHR48021">
    <property type="match status" value="1"/>
</dbReference>
<comment type="caution">
    <text evidence="10">The sequence shown here is derived from an EMBL/GenBank/DDBJ whole genome shotgun (WGS) entry which is preliminary data.</text>
</comment>
<evidence type="ECO:0000256" key="7">
    <source>
        <dbReference type="ARBA" id="ARBA00024348"/>
    </source>
</evidence>
<feature type="transmembrane region" description="Helical" evidence="8">
    <location>
        <begin position="170"/>
        <end position="189"/>
    </location>
</feature>
<accession>A0AAN7V8R9</accession>
<dbReference type="FunFam" id="1.20.1250.20:FF:000055">
    <property type="entry name" value="Facilitated trehalose transporter Tret1-2 homolog"/>
    <property type="match status" value="1"/>
</dbReference>
<feature type="transmembrane region" description="Helical" evidence="8">
    <location>
        <begin position="12"/>
        <end position="34"/>
    </location>
</feature>
<dbReference type="PROSITE" id="PS00216">
    <property type="entry name" value="SUGAR_TRANSPORT_1"/>
    <property type="match status" value="1"/>
</dbReference>
<proteinExistence type="inferred from homology"/>
<sequence>MKFSRENPPIPIFQYVAMFTGTLSIVSSGMHYGWPSPSLPQLQAPKSLLPVTNEEGSWMAVIPLLGATLGAIFSGFILDVIGRKKGVLMTSVPFFVSWLMVAYAKSVAVLLVARFIAGIADGAAFCAVPMYLGEIADVKIRGLLVSSCSLMWIFGMLLINIIGAYTSIKLAAIISSVFPAVLLVTFVWMPESPYYLIMKGRMDEARRSLRIFKRVHEVDGELGRLSAAVKEQSTNTGKFLDLFTVSSNRKAILIVMGMRAIQQCSGMLAITFYAQTIFKSASDDLSSSTATIIYFSVHLAVACISSLIMDRTGRRPLLIISTVGTAIALLLEGLYFYLKTDHPDLGISRYSFIPVAALISFIILFGIGLQTIPILLLGELFPTNVKAFALCVADIYFSIVATIVSKFFQAMKDNYGMHVPFFAFTVCCAVGLLFIIFCVPETKGKTLEQIQEEFKGKSKDDVHQKETFKQIFEAY</sequence>
<dbReference type="SUPFAM" id="SSF103473">
    <property type="entry name" value="MFS general substrate transporter"/>
    <property type="match status" value="1"/>
</dbReference>
<dbReference type="PROSITE" id="PS00217">
    <property type="entry name" value="SUGAR_TRANSPORT_2"/>
    <property type="match status" value="1"/>
</dbReference>
<reference evidence="10 11" key="1">
    <citation type="journal article" date="2024" name="Insects">
        <title>An Improved Chromosome-Level Genome Assembly of the Firefly Pyrocoelia pectoralis.</title>
        <authorList>
            <person name="Fu X."/>
            <person name="Meyer-Rochow V.B."/>
            <person name="Ballantyne L."/>
            <person name="Zhu X."/>
        </authorList>
    </citation>
    <scope>NUCLEOTIDE SEQUENCE [LARGE SCALE GENOMIC DNA]</scope>
    <source>
        <strain evidence="10">XCY_ONT2</strain>
    </source>
</reference>
<evidence type="ECO:0000259" key="9">
    <source>
        <dbReference type="PROSITE" id="PS50850"/>
    </source>
</evidence>
<feature type="domain" description="Major facilitator superfamily (MFS) profile" evidence="9">
    <location>
        <begin position="13"/>
        <end position="443"/>
    </location>
</feature>